<keyword evidence="2 10" id="KW-0436">Ligase</keyword>
<evidence type="ECO:0000256" key="3">
    <source>
        <dbReference type="ARBA" id="ARBA00022741"/>
    </source>
</evidence>
<name>A0A270BNW9_9PROT</name>
<keyword evidence="5" id="KW-0007">Acetylation</keyword>
<organism evidence="10 11">
    <name type="scientific">Acetobacter syzygii</name>
    <dbReference type="NCBI Taxonomy" id="146476"/>
    <lineage>
        <taxon>Bacteria</taxon>
        <taxon>Pseudomonadati</taxon>
        <taxon>Pseudomonadota</taxon>
        <taxon>Alphaproteobacteria</taxon>
        <taxon>Acetobacterales</taxon>
        <taxon>Acetobacteraceae</taxon>
        <taxon>Acetobacter</taxon>
    </lineage>
</organism>
<comment type="similarity">
    <text evidence="1">Belongs to the ATP-dependent AMP-binding enzyme family.</text>
</comment>
<accession>A0A270BNW9</accession>
<keyword evidence="4" id="KW-0067">ATP-binding</keyword>
<feature type="domain" description="Acetyl-coenzyme A synthetase N-terminal" evidence="9">
    <location>
        <begin position="23"/>
        <end position="79"/>
    </location>
</feature>
<keyword evidence="3" id="KW-0547">Nucleotide-binding</keyword>
<evidence type="ECO:0000256" key="6">
    <source>
        <dbReference type="NCBIfam" id="TIGR02188"/>
    </source>
</evidence>
<reference evidence="10 11" key="1">
    <citation type="submission" date="2017-04" db="EMBL/GenBank/DDBJ databases">
        <title>Kefir bacterial isolates.</title>
        <authorList>
            <person name="Kim Y."/>
            <person name="Blasche S."/>
            <person name="Patil K.R."/>
        </authorList>
    </citation>
    <scope>NUCLEOTIDE SEQUENCE [LARGE SCALE GENOMIC DNA]</scope>
    <source>
        <strain evidence="10 11">KR-2</strain>
    </source>
</reference>
<dbReference type="PANTHER" id="PTHR24095">
    <property type="entry name" value="ACETYL-COENZYME A SYNTHETASE"/>
    <property type="match status" value="1"/>
</dbReference>
<comment type="caution">
    <text evidence="10">The sequence shown here is derived from an EMBL/GenBank/DDBJ whole genome shotgun (WGS) entry which is preliminary data.</text>
</comment>
<protein>
    <recommendedName>
        <fullName evidence="6">Acetate--CoA ligase</fullName>
        <ecNumber evidence="6">6.2.1.1</ecNumber>
    </recommendedName>
</protein>
<evidence type="ECO:0000256" key="1">
    <source>
        <dbReference type="ARBA" id="ARBA00006432"/>
    </source>
</evidence>
<evidence type="ECO:0000259" key="8">
    <source>
        <dbReference type="Pfam" id="PF13193"/>
    </source>
</evidence>
<dbReference type="NCBIfam" id="NF001208">
    <property type="entry name" value="PRK00174.1"/>
    <property type="match status" value="1"/>
</dbReference>
<dbReference type="InterPro" id="IPR025110">
    <property type="entry name" value="AMP-bd_C"/>
</dbReference>
<dbReference type="FunFam" id="3.40.50.12780:FF:000001">
    <property type="entry name" value="Acetyl-coenzyme A synthetase"/>
    <property type="match status" value="1"/>
</dbReference>
<dbReference type="InterPro" id="IPR020845">
    <property type="entry name" value="AMP-binding_CS"/>
</dbReference>
<dbReference type="GO" id="GO:0005524">
    <property type="term" value="F:ATP binding"/>
    <property type="evidence" value="ECO:0007669"/>
    <property type="project" value="UniProtKB-KW"/>
</dbReference>
<evidence type="ECO:0000313" key="11">
    <source>
        <dbReference type="Proteomes" id="UP000216033"/>
    </source>
</evidence>
<dbReference type="Pfam" id="PF16177">
    <property type="entry name" value="ACAS_N"/>
    <property type="match status" value="1"/>
</dbReference>
<sequence length="647" mass="70250">MKGPVRVEDMFPCTAEAAVSDRYLDQVQRAQRDPEHFWLSQARRLVWHKTPSQACRSDFGGDVRIAWYEDGQLNVAENCLDRHVLNQPDKVALIWEGQEAGQKAVLTYRELHAQVCRLANTLRRLGVGRGDRVAIHLPMVAEGVVSMLACARIGAIHVVLFGGFSAEGLAERLVDSGAVVVITADVARRGAKAIPSKVTMDEALQACGSACAVRHVLVVPVTGTDVPMQPGRDLSYAAEVAMEIPDCPPEVMNACDPLFLMYTSGSTGRPKGVVHGTGGYLVWASYTHEVVFAAQPNDVFWCTADTSWITGHTYVVYGPLCNGATILIYEGLPSWPEPGRWWDVIDRNNVSVFYTSPTVVRAAMREDADVVRSRSLASLRVLGTVGEPISPEAWQWFHDEVGRKCCPVVDTWWQTETGGVMITASAGQVPGKPGAAGLPLPGVEAVLVEAQTQTEVTGAGDGLLCMNRSWPGQAMTLWQDHARFRQTYFTTCPGRYFSGDGARREADGYVWITGRVDDVVNVSGHRIGTAEIEDAVATDAEVVESAAVGVPHDLKGQGLVVFVVPRREGSLDPAAVRRAIADGVGRYAVPEQIYVVRDLPKTRSGKIVRRLLRKIAAHDLDNLGDLSTLSDPDIVHEIMVQVAGQAG</sequence>
<evidence type="ECO:0000256" key="5">
    <source>
        <dbReference type="ARBA" id="ARBA00022990"/>
    </source>
</evidence>
<evidence type="ECO:0000256" key="2">
    <source>
        <dbReference type="ARBA" id="ARBA00022598"/>
    </source>
</evidence>
<evidence type="ECO:0000313" key="10">
    <source>
        <dbReference type="EMBL" id="PAL26574.1"/>
    </source>
</evidence>
<evidence type="ECO:0000259" key="9">
    <source>
        <dbReference type="Pfam" id="PF16177"/>
    </source>
</evidence>
<dbReference type="EC" id="6.2.1.1" evidence="6"/>
<dbReference type="GO" id="GO:0019427">
    <property type="term" value="P:acetyl-CoA biosynthetic process from acetate"/>
    <property type="evidence" value="ECO:0007669"/>
    <property type="project" value="UniProtKB-UniRule"/>
</dbReference>
<gene>
    <name evidence="10" type="ORF">B9K05_06180</name>
</gene>
<dbReference type="GO" id="GO:0003987">
    <property type="term" value="F:acetate-CoA ligase activity"/>
    <property type="evidence" value="ECO:0007669"/>
    <property type="project" value="UniProtKB-UniRule"/>
</dbReference>
<dbReference type="AlphaFoldDB" id="A0A270BNW9"/>
<evidence type="ECO:0000259" key="7">
    <source>
        <dbReference type="Pfam" id="PF00501"/>
    </source>
</evidence>
<dbReference type="InterPro" id="IPR045851">
    <property type="entry name" value="AMP-bd_C_sf"/>
</dbReference>
<dbReference type="EMBL" id="NDFP01000004">
    <property type="protein sequence ID" value="PAL26574.1"/>
    <property type="molecule type" value="Genomic_DNA"/>
</dbReference>
<dbReference type="PROSITE" id="PS00455">
    <property type="entry name" value="AMP_BINDING"/>
    <property type="match status" value="1"/>
</dbReference>
<dbReference type="InterPro" id="IPR042099">
    <property type="entry name" value="ANL_N_sf"/>
</dbReference>
<evidence type="ECO:0000256" key="4">
    <source>
        <dbReference type="ARBA" id="ARBA00022840"/>
    </source>
</evidence>
<dbReference type="InterPro" id="IPR011904">
    <property type="entry name" value="Ac_CoA_lig"/>
</dbReference>
<dbReference type="InterPro" id="IPR000873">
    <property type="entry name" value="AMP-dep_synth/lig_dom"/>
</dbReference>
<dbReference type="InterPro" id="IPR032387">
    <property type="entry name" value="ACAS_N"/>
</dbReference>
<dbReference type="NCBIfam" id="TIGR02188">
    <property type="entry name" value="Ac_CoA_lig_AcsA"/>
    <property type="match status" value="1"/>
</dbReference>
<dbReference type="Gene3D" id="3.30.300.30">
    <property type="match status" value="1"/>
</dbReference>
<dbReference type="PANTHER" id="PTHR24095:SF14">
    <property type="entry name" value="ACETYL-COENZYME A SYNTHETASE 1"/>
    <property type="match status" value="1"/>
</dbReference>
<feature type="domain" description="AMP-dependent synthetase/ligase" evidence="7">
    <location>
        <begin position="81"/>
        <end position="467"/>
    </location>
</feature>
<keyword evidence="11" id="KW-1185">Reference proteome</keyword>
<proteinExistence type="inferred from homology"/>
<feature type="domain" description="AMP-binding enzyme C-terminal" evidence="8">
    <location>
        <begin position="531"/>
        <end position="606"/>
    </location>
</feature>
<dbReference type="OrthoDB" id="4471305at2"/>
<dbReference type="SUPFAM" id="SSF56801">
    <property type="entry name" value="Acetyl-CoA synthetase-like"/>
    <property type="match status" value="1"/>
</dbReference>
<dbReference type="RefSeq" id="WP_095351220.1">
    <property type="nucleotide sequence ID" value="NZ_JBDNYP010000002.1"/>
</dbReference>
<dbReference type="Gene3D" id="3.40.50.12780">
    <property type="entry name" value="N-terminal domain of ligase-like"/>
    <property type="match status" value="1"/>
</dbReference>
<dbReference type="Proteomes" id="UP000216033">
    <property type="component" value="Unassembled WGS sequence"/>
</dbReference>
<dbReference type="GO" id="GO:0016208">
    <property type="term" value="F:AMP binding"/>
    <property type="evidence" value="ECO:0007669"/>
    <property type="project" value="InterPro"/>
</dbReference>
<dbReference type="Pfam" id="PF00501">
    <property type="entry name" value="AMP-binding"/>
    <property type="match status" value="1"/>
</dbReference>
<dbReference type="STRING" id="1231343.Absy_009_075"/>
<dbReference type="Pfam" id="PF13193">
    <property type="entry name" value="AMP-binding_C"/>
    <property type="match status" value="1"/>
</dbReference>